<comment type="subunit">
    <text evidence="2">Homotetramer.</text>
</comment>
<evidence type="ECO:0000256" key="8">
    <source>
        <dbReference type="RuleBase" id="RU362118"/>
    </source>
</evidence>
<dbReference type="FunFam" id="3.40.640.10:FF:000035">
    <property type="entry name" value="O-succinylhomoserine sulfhydrylase"/>
    <property type="match status" value="1"/>
</dbReference>
<dbReference type="OrthoDB" id="9780685at2"/>
<evidence type="ECO:0000256" key="6">
    <source>
        <dbReference type="ARBA" id="ARBA00071157"/>
    </source>
</evidence>
<dbReference type="PANTHER" id="PTHR43797:SF2">
    <property type="entry name" value="HOMOCYSTEINE_CYSTEINE SYNTHASE"/>
    <property type="match status" value="1"/>
</dbReference>
<gene>
    <name evidence="9" type="ORF">KDK_16260</name>
</gene>
<dbReference type="InterPro" id="IPR000277">
    <property type="entry name" value="Cys/Met-Metab_PyrdxlP-dep_enz"/>
</dbReference>
<dbReference type="GO" id="GO:0003961">
    <property type="term" value="F:O-acetylhomoserine aminocarboxypropyltransferase activity"/>
    <property type="evidence" value="ECO:0007669"/>
    <property type="project" value="TreeGrafter"/>
</dbReference>
<dbReference type="GO" id="GO:0030170">
    <property type="term" value="F:pyridoxal phosphate binding"/>
    <property type="evidence" value="ECO:0007669"/>
    <property type="project" value="InterPro"/>
</dbReference>
<dbReference type="GO" id="GO:0071269">
    <property type="term" value="P:L-homocysteine biosynthetic process"/>
    <property type="evidence" value="ECO:0007669"/>
    <property type="project" value="TreeGrafter"/>
</dbReference>
<dbReference type="Gene3D" id="3.90.1150.10">
    <property type="entry name" value="Aspartate Aminotransferase, domain 1"/>
    <property type="match status" value="1"/>
</dbReference>
<dbReference type="NCBIfam" id="TIGR01326">
    <property type="entry name" value="OAH_OAS_sulfhy"/>
    <property type="match status" value="1"/>
</dbReference>
<sequence length="442" mass="47647">MALNSNRSYGFETLSLHAGQETADSATGARAVPIYQTSSYVFDSPEHAANLFALKQFGNIYTRIMNPTQDAFERRIAALEGGVGALAVASGQAAETLALLNIAGAGDEIISSASLYGGTYNLFHYSFAKLGIKVHFVDSRDPENFRGLINERTKAIYAETLGNPRLDTLDIRAVADIAHEHGLPLIIDNTLPTPYLVQPLKHGADIVVHSATKFIGGHGTSIGGVIVDGGKFDWAASGRFASLTEPDPSYHGVRYVEAVGPLAYIIKARVQLLRDLGPATTPFNSWLFLQGLETLPLRMERHSQNALRVAEFLEQHPAVSWVTYPGLKSHPQHELAQKYFTHSGFGAILGFGIKGGLEAGKQLIRHIELFSHLANVGDAKSLIIHPASTTHAQLTPEEQVETGVTPDFIRLSIGLETVDDLLEDLDQALKAAVADVGVALNA</sequence>
<dbReference type="GO" id="GO:0004124">
    <property type="term" value="F:cysteine synthase activity"/>
    <property type="evidence" value="ECO:0007669"/>
    <property type="project" value="TreeGrafter"/>
</dbReference>
<dbReference type="InterPro" id="IPR015421">
    <property type="entry name" value="PyrdxlP-dep_Trfase_major"/>
</dbReference>
<accession>A0A402AFG4</accession>
<evidence type="ECO:0000256" key="3">
    <source>
        <dbReference type="ARBA" id="ARBA00022679"/>
    </source>
</evidence>
<evidence type="ECO:0000313" key="9">
    <source>
        <dbReference type="EMBL" id="GCE17826.1"/>
    </source>
</evidence>
<dbReference type="SUPFAM" id="SSF53383">
    <property type="entry name" value="PLP-dependent transferases"/>
    <property type="match status" value="1"/>
</dbReference>
<reference evidence="10" key="1">
    <citation type="submission" date="2018-12" db="EMBL/GenBank/DDBJ databases">
        <title>Tengunoibacter tsumagoiensis gen. nov., sp. nov., Dictyobacter kobayashii sp. nov., D. alpinus sp. nov., and D. joshuensis sp. nov. and description of Dictyobacteraceae fam. nov. within the order Ktedonobacterales isolated from Tengu-no-mugimeshi.</title>
        <authorList>
            <person name="Wang C.M."/>
            <person name="Zheng Y."/>
            <person name="Sakai Y."/>
            <person name="Toyoda A."/>
            <person name="Minakuchi Y."/>
            <person name="Abe K."/>
            <person name="Yokota A."/>
            <person name="Yabe S."/>
        </authorList>
    </citation>
    <scope>NUCLEOTIDE SEQUENCE [LARGE SCALE GENOMIC DNA]</scope>
    <source>
        <strain evidence="10">Uno11</strain>
    </source>
</reference>
<comment type="cofactor">
    <cofactor evidence="1 8">
        <name>pyridoxal 5'-phosphate</name>
        <dbReference type="ChEBI" id="CHEBI:597326"/>
    </cofactor>
</comment>
<comment type="caution">
    <text evidence="9">The sequence shown here is derived from an EMBL/GenBank/DDBJ whole genome shotgun (WGS) entry which is preliminary data.</text>
</comment>
<feature type="modified residue" description="N6-(pyridoxal phosphate)lysine" evidence="7">
    <location>
        <position position="213"/>
    </location>
</feature>
<dbReference type="Proteomes" id="UP000287188">
    <property type="component" value="Unassembled WGS sequence"/>
</dbReference>
<dbReference type="FunFam" id="3.90.1150.10:FF:000033">
    <property type="entry name" value="Cystathionine gamma-synthase"/>
    <property type="match status" value="1"/>
</dbReference>
<dbReference type="Gene3D" id="3.40.640.10">
    <property type="entry name" value="Type I PLP-dependent aspartate aminotransferase-like (Major domain)"/>
    <property type="match status" value="1"/>
</dbReference>
<dbReference type="AlphaFoldDB" id="A0A402AFG4"/>
<dbReference type="PANTHER" id="PTHR43797">
    <property type="entry name" value="HOMOCYSTEINE/CYSTEINE SYNTHASE"/>
    <property type="match status" value="1"/>
</dbReference>
<dbReference type="NCBIfam" id="NF006096">
    <property type="entry name" value="PRK08248.1"/>
    <property type="match status" value="1"/>
</dbReference>
<evidence type="ECO:0000256" key="1">
    <source>
        <dbReference type="ARBA" id="ARBA00001933"/>
    </source>
</evidence>
<proteinExistence type="inferred from homology"/>
<dbReference type="InterPro" id="IPR054542">
    <property type="entry name" value="Cys_met_metab_PP"/>
</dbReference>
<organism evidence="9 10">
    <name type="scientific">Dictyobacter kobayashii</name>
    <dbReference type="NCBI Taxonomy" id="2014872"/>
    <lineage>
        <taxon>Bacteria</taxon>
        <taxon>Bacillati</taxon>
        <taxon>Chloroflexota</taxon>
        <taxon>Ktedonobacteria</taxon>
        <taxon>Ktedonobacterales</taxon>
        <taxon>Dictyobacteraceae</taxon>
        <taxon>Dictyobacter</taxon>
    </lineage>
</organism>
<keyword evidence="10" id="KW-1185">Reference proteome</keyword>
<evidence type="ECO:0000256" key="4">
    <source>
        <dbReference type="ARBA" id="ARBA00022898"/>
    </source>
</evidence>
<protein>
    <recommendedName>
        <fullName evidence="6">O-succinylhomoserine sulfhydrylase</fullName>
    </recommendedName>
</protein>
<name>A0A402AFG4_9CHLR</name>
<dbReference type="CDD" id="cd00614">
    <property type="entry name" value="CGS_like"/>
    <property type="match status" value="1"/>
</dbReference>
<dbReference type="InterPro" id="IPR015424">
    <property type="entry name" value="PyrdxlP-dep_Trfase"/>
</dbReference>
<comment type="similarity">
    <text evidence="5">Belongs to the trans-sulfuration enzymes family. MetZ subfamily.</text>
</comment>
<dbReference type="GO" id="GO:0005737">
    <property type="term" value="C:cytoplasm"/>
    <property type="evidence" value="ECO:0007669"/>
    <property type="project" value="TreeGrafter"/>
</dbReference>
<evidence type="ECO:0000313" key="10">
    <source>
        <dbReference type="Proteomes" id="UP000287188"/>
    </source>
</evidence>
<dbReference type="GO" id="GO:0006535">
    <property type="term" value="P:cysteine biosynthetic process from serine"/>
    <property type="evidence" value="ECO:0007669"/>
    <property type="project" value="TreeGrafter"/>
</dbReference>
<dbReference type="PROSITE" id="PS00868">
    <property type="entry name" value="CYS_MET_METAB_PP"/>
    <property type="match status" value="1"/>
</dbReference>
<dbReference type="PIRSF" id="PIRSF001434">
    <property type="entry name" value="CGS"/>
    <property type="match status" value="1"/>
</dbReference>
<dbReference type="RefSeq" id="WP_126549449.1">
    <property type="nucleotide sequence ID" value="NZ_BIFS01000001.1"/>
</dbReference>
<evidence type="ECO:0000256" key="7">
    <source>
        <dbReference type="PIRSR" id="PIRSR001434-2"/>
    </source>
</evidence>
<keyword evidence="4 7" id="KW-0663">Pyridoxal phosphate</keyword>
<keyword evidence="3 9" id="KW-0808">Transferase</keyword>
<dbReference type="InterPro" id="IPR015422">
    <property type="entry name" value="PyrdxlP-dep_Trfase_small"/>
</dbReference>
<dbReference type="InterPro" id="IPR006235">
    <property type="entry name" value="OAc-hSer/O-AcSer_sulfhydrylase"/>
</dbReference>
<evidence type="ECO:0000256" key="2">
    <source>
        <dbReference type="ARBA" id="ARBA00011881"/>
    </source>
</evidence>
<evidence type="ECO:0000256" key="5">
    <source>
        <dbReference type="ARBA" id="ARBA00060995"/>
    </source>
</evidence>
<dbReference type="Pfam" id="PF01053">
    <property type="entry name" value="Cys_Met_Meta_PP"/>
    <property type="match status" value="1"/>
</dbReference>
<dbReference type="GO" id="GO:0019346">
    <property type="term" value="P:transsulfuration"/>
    <property type="evidence" value="ECO:0007669"/>
    <property type="project" value="InterPro"/>
</dbReference>
<dbReference type="EMBL" id="BIFS01000001">
    <property type="protein sequence ID" value="GCE17826.1"/>
    <property type="molecule type" value="Genomic_DNA"/>
</dbReference>